<gene>
    <name evidence="1" type="ORF">SAMN04488498_1459</name>
</gene>
<dbReference type="AlphaFoldDB" id="A0A1I4FGP0"/>
<name>A0A1I4FGP0_9HYPH</name>
<proteinExistence type="predicted"/>
<organism evidence="1 2">
    <name type="scientific">Neomesorhizobium albiziae</name>
    <dbReference type="NCBI Taxonomy" id="335020"/>
    <lineage>
        <taxon>Bacteria</taxon>
        <taxon>Pseudomonadati</taxon>
        <taxon>Pseudomonadota</taxon>
        <taxon>Alphaproteobacteria</taxon>
        <taxon>Hyphomicrobiales</taxon>
        <taxon>Phyllobacteriaceae</taxon>
        <taxon>Neomesorhizobium</taxon>
    </lineage>
</organism>
<dbReference type="EMBL" id="FOSL01000045">
    <property type="protein sequence ID" value="SFL16613.1"/>
    <property type="molecule type" value="Genomic_DNA"/>
</dbReference>
<dbReference type="OrthoDB" id="8374127at2"/>
<sequence>MLASASAGRLAQAKPLYAVRCGHCNIKRFYKPMELRDVIGNACHLPRIMGKRRGPRRAPRGHFSG</sequence>
<keyword evidence="2" id="KW-1185">Reference proteome</keyword>
<dbReference type="RefSeq" id="WP_149764292.1">
    <property type="nucleotide sequence ID" value="NZ_BSPE01000042.1"/>
</dbReference>
<reference evidence="1 2" key="1">
    <citation type="submission" date="2016-10" db="EMBL/GenBank/DDBJ databases">
        <authorList>
            <person name="Varghese N."/>
            <person name="Submissions S."/>
        </authorList>
    </citation>
    <scope>NUCLEOTIDE SEQUENCE [LARGE SCALE GENOMIC DNA]</scope>
    <source>
        <strain evidence="1 2">DSM 21822</strain>
    </source>
</reference>
<evidence type="ECO:0000313" key="2">
    <source>
        <dbReference type="Proteomes" id="UP000323300"/>
    </source>
</evidence>
<evidence type="ECO:0000313" key="1">
    <source>
        <dbReference type="EMBL" id="SFL16613.1"/>
    </source>
</evidence>
<accession>A0A1I4FGP0</accession>
<protein>
    <submittedName>
        <fullName evidence="1">Uncharacterized protein</fullName>
    </submittedName>
</protein>
<dbReference type="Proteomes" id="UP000323300">
    <property type="component" value="Unassembled WGS sequence"/>
</dbReference>